<proteinExistence type="predicted"/>
<gene>
    <name evidence="2" type="ORF">PHSY_000270</name>
</gene>
<dbReference type="AlphaFoldDB" id="R9P3N7"/>
<accession>R9P3N7</accession>
<sequence>MRELPFGGFPASATAFYPGLLNTNFGSNRHFSTYGPTNATTLLQSFEASVQSQSSERVRHSLTVEYPNVDWPWVRKSAGWSSLQWQMIAATDLDIEQNSTALAITMDKTAEFAMVRKDSFSVNATVPGAIEWHTGDWYSYIAAFAKEDEPLVGLPISHHLVHLDRGLYKLLVRSQYEIRIFGDPRNSGGAESPKMTIGIDIAARGLQNAKQQDMVEAHTDPHHSNVPHIVGGWMAGWGLSFGIRSISPNETYILHSVNLSDDSPDAVRTGLKAELGSTLTMSPSQTVAVPVRISQTAPIDSSLSSLVLNVSLTTISAPAEVKLTKSVRIPLVHKMAFWQAASDEQDHHAYMFSYLADDGTVQMAAATPPKQTNAALDAPLPPLILTLHGAGVDVRDLFFSNSIRRQDESWVILPTGRTPWGYDWQLTSLEAADAAVSAFHKHLYGLPPTMTSAEKQVWQFDPEKLFVMGHSNGGQGAWYRLSRFPDRAIGGMVGSAYTKVSDYVSFAWKIGRHYIDPALQGILHSGVTMFENDLYASNLAGLDLLVKFGSADANVPPWNPKDMAMVVDGWNRRSGLVDKLKISEVAGRPHWWDTLFSEDDVQAAIEAACLSTRNVDYRMPAVPQTFTLTVFNPAEAGSKGGWRICEVDNPGRLAKLEVRYAQTNEADAANVHVVARNARRFELDLTTARRTSDGVVESTFWNATSLHVSINGQMQQADISNVERVQFVLQQNGKWAGYAGDISGLTSKPARPIGPLLRIVSTKGPMLLIVPSSGPQFEVKAWFKVAQRFAADLLLYGAINSQILTDGEFASSASEKSWKQSNMVTFGGPKINLFTRSIFDRWPTQSSIHFPSARTSAQFRIQDRLFYENGTALVTLAPHPTYDEGLALVVHGIGAEGISRAARLLPTRTATMIPEWVVTDNTAEWMGEGGVQAAGWYDHEWGWSERMSYVQ</sequence>
<keyword evidence="1" id="KW-0732">Signal</keyword>
<evidence type="ECO:0000256" key="1">
    <source>
        <dbReference type="ARBA" id="ARBA00022729"/>
    </source>
</evidence>
<dbReference type="eggNOG" id="ENOG502QS8J">
    <property type="taxonomic scope" value="Eukaryota"/>
</dbReference>
<name>R9P3N7_PSEHS</name>
<evidence type="ECO:0008006" key="4">
    <source>
        <dbReference type="Google" id="ProtNLM"/>
    </source>
</evidence>
<dbReference type="OrthoDB" id="449091at2759"/>
<protein>
    <recommendedName>
        <fullName evidence="4">Peptidase S9 prolyl oligopeptidase catalytic domain-containing protein</fullName>
    </recommendedName>
</protein>
<dbReference type="Gene3D" id="3.40.50.1820">
    <property type="entry name" value="alpha/beta hydrolase"/>
    <property type="match status" value="1"/>
</dbReference>
<organism evidence="2 3">
    <name type="scientific">Pseudozyma hubeiensis (strain SY62)</name>
    <name type="common">Yeast</name>
    <dbReference type="NCBI Taxonomy" id="1305764"/>
    <lineage>
        <taxon>Eukaryota</taxon>
        <taxon>Fungi</taxon>
        <taxon>Dikarya</taxon>
        <taxon>Basidiomycota</taxon>
        <taxon>Ustilaginomycotina</taxon>
        <taxon>Ustilaginomycetes</taxon>
        <taxon>Ustilaginales</taxon>
        <taxon>Ustilaginaceae</taxon>
        <taxon>Pseudozyma</taxon>
    </lineage>
</organism>
<reference evidence="3" key="1">
    <citation type="journal article" date="2013" name="Genome Announc.">
        <title>Draft genome sequence of the basidiomycetous yeast-like fungus Pseudozyma hubeiensis SY62, which produces an abundant amount of the biosurfactant mannosylerythritol lipids.</title>
        <authorList>
            <person name="Konishi M."/>
            <person name="Hatada Y."/>
            <person name="Horiuchi J."/>
        </authorList>
    </citation>
    <scope>NUCLEOTIDE SEQUENCE [LARGE SCALE GENOMIC DNA]</scope>
    <source>
        <strain evidence="3">SY62</strain>
    </source>
</reference>
<dbReference type="PANTHER" id="PTHR43037">
    <property type="entry name" value="UNNAMED PRODUCT-RELATED"/>
    <property type="match status" value="1"/>
</dbReference>
<dbReference type="InterPro" id="IPR029058">
    <property type="entry name" value="AB_hydrolase_fold"/>
</dbReference>
<dbReference type="RefSeq" id="XP_012186302.1">
    <property type="nucleotide sequence ID" value="XM_012330912.1"/>
</dbReference>
<keyword evidence="3" id="KW-1185">Reference proteome</keyword>
<dbReference type="InterPro" id="IPR050955">
    <property type="entry name" value="Plant_Biomass_Hydrol_Est"/>
</dbReference>
<dbReference type="EMBL" id="DF238767">
    <property type="protein sequence ID" value="GAC92715.1"/>
    <property type="molecule type" value="Genomic_DNA"/>
</dbReference>
<dbReference type="STRING" id="1305764.R9P3N7"/>
<dbReference type="HOGENOM" id="CLU_014627_0_0_1"/>
<dbReference type="Proteomes" id="UP000014071">
    <property type="component" value="Unassembled WGS sequence"/>
</dbReference>
<dbReference type="SUPFAM" id="SSF53474">
    <property type="entry name" value="alpha/beta-Hydrolases"/>
    <property type="match status" value="1"/>
</dbReference>
<dbReference type="PANTHER" id="PTHR43037:SF4">
    <property type="entry name" value="PEPTIDASE S9 PROLYL OLIGOPEPTIDASE CATALYTIC DOMAIN-CONTAINING PROTEIN"/>
    <property type="match status" value="1"/>
</dbReference>
<evidence type="ECO:0000313" key="3">
    <source>
        <dbReference type="Proteomes" id="UP000014071"/>
    </source>
</evidence>
<dbReference type="GeneID" id="24105581"/>
<evidence type="ECO:0000313" key="2">
    <source>
        <dbReference type="EMBL" id="GAC92715.1"/>
    </source>
</evidence>